<keyword evidence="5" id="KW-1185">Reference proteome</keyword>
<gene>
    <name evidence="4" type="ORF">DES41_102117</name>
</gene>
<evidence type="ECO:0000313" key="5">
    <source>
        <dbReference type="Proteomes" id="UP000252884"/>
    </source>
</evidence>
<evidence type="ECO:0000256" key="2">
    <source>
        <dbReference type="SAM" id="MobiDB-lite"/>
    </source>
</evidence>
<organism evidence="4 5">
    <name type="scientific">Pseudorhodoferax soli</name>
    <dbReference type="NCBI Taxonomy" id="545864"/>
    <lineage>
        <taxon>Bacteria</taxon>
        <taxon>Pseudomonadati</taxon>
        <taxon>Pseudomonadota</taxon>
        <taxon>Betaproteobacteria</taxon>
        <taxon>Burkholderiales</taxon>
        <taxon>Comamonadaceae</taxon>
    </lineage>
</organism>
<dbReference type="EMBL" id="QPJK01000002">
    <property type="protein sequence ID" value="RCW73803.1"/>
    <property type="molecule type" value="Genomic_DNA"/>
</dbReference>
<evidence type="ECO:0000259" key="3">
    <source>
        <dbReference type="Pfam" id="PF06791"/>
    </source>
</evidence>
<comment type="caution">
    <text evidence="4">The sequence shown here is derived from an EMBL/GenBank/DDBJ whole genome shotgun (WGS) entry which is preliminary data.</text>
</comment>
<dbReference type="Pfam" id="PF06791">
    <property type="entry name" value="TMP_2"/>
    <property type="match status" value="1"/>
</dbReference>
<evidence type="ECO:0000313" key="4">
    <source>
        <dbReference type="EMBL" id="RCW73803.1"/>
    </source>
</evidence>
<feature type="coiled-coil region" evidence="1">
    <location>
        <begin position="311"/>
        <end position="362"/>
    </location>
</feature>
<reference evidence="4 5" key="1">
    <citation type="submission" date="2018-07" db="EMBL/GenBank/DDBJ databases">
        <title>Genomic Encyclopedia of Type Strains, Phase IV (KMG-IV): sequencing the most valuable type-strain genomes for metagenomic binning, comparative biology and taxonomic classification.</title>
        <authorList>
            <person name="Goeker M."/>
        </authorList>
    </citation>
    <scope>NUCLEOTIDE SEQUENCE [LARGE SCALE GENOMIC DNA]</scope>
    <source>
        <strain evidence="4 5">DSM 21634</strain>
    </source>
</reference>
<name>A0A368Y0M9_9BURK</name>
<evidence type="ECO:0000256" key="1">
    <source>
        <dbReference type="SAM" id="Coils"/>
    </source>
</evidence>
<proteinExistence type="predicted"/>
<dbReference type="Proteomes" id="UP000252884">
    <property type="component" value="Unassembled WGS sequence"/>
</dbReference>
<feature type="domain" description="Bacteriophage tail tape measure N-terminal" evidence="3">
    <location>
        <begin position="69"/>
        <end position="172"/>
    </location>
</feature>
<accession>A0A368Y0M9</accession>
<feature type="compositionally biased region" description="Low complexity" evidence="2">
    <location>
        <begin position="370"/>
        <end position="380"/>
    </location>
</feature>
<dbReference type="AlphaFoldDB" id="A0A368Y0M9"/>
<keyword evidence="1" id="KW-0175">Coiled coil</keyword>
<sequence>MTLDLIMKIGGFTQGATQAERQAARTARELSKRKKEIEREWSTLGSAIAAGFAGITIGSTFGKFIQESKDAQAEQAQLVAVLKSTKEAAGYSADELNEMASAMAGVFSDGDINRAQTRLLAYTNVVGNEFPEALQAAVDMAARLGMTVEQAAETVGKALDVPSEGLTALSKQGFRFSEDQKKLVERLQDTGRTAEAQKIILDALKSSYGGAAEAARNTFGGAVTELQHSLNSLMTGDDGSLQGATEGVRSLSETLNSQEAKQGFNTFVSGLALILEYTTKAGAGIVNFLGKVGTGLGISIARALHGADDPIERLGEKIDEVGGKLAKAQERLGGSYPGTGGFKKATEEVNSLSAELETLRKTQAGMIRDANNAPAPAADPAKPRPKPGRIAVKGDDATKNLLSNELKEFERLVQEQTGLMADRNRMLDLYNGQGLLSVQGFYDAQRAILEEATAGQVKAYDAQIAALQKYRASADKKTDRADAEGKIADLVAKRAKVQQDAGLAAIELDEKQKQAAKDLADSLQDVNTRLMELRGQTAEAAALNFDKANEGLKKLFTANGNQQGLDTLAKLKESTVAQAQLNQLTQQFSLIQGDLSDAERRIAIDREAGTISEMEALQRTGAARRERIGLLQQEIDKFVQLQALGLLTPEQQQAFGRVKLQMEELNASLDPLGDKLRSTFEGSFSNLFSDLAGGAKSAKDSLKDFGKSVFNEFNNLISKQLGQQLVNSLFGAKGASGGSGGSGAFGSLLSGVMSWFGGGWAEGGYTGPGGKYQPAGIVHKGEGILNQGDMARIGGPQGFAQLVSTIRSGRSHAAGGVGGSSSAPFVPAVRGGFGDVNIYNQAGAAVTAEKRPNANGGMDLIVTIKKAIKDEIAGELATDSGSIGQAMRARGKMGM</sequence>
<dbReference type="InterPro" id="IPR009628">
    <property type="entry name" value="Phage_tape_measure_N"/>
</dbReference>
<protein>
    <submittedName>
        <fullName evidence="4">Tail length tape measure protein</fullName>
    </submittedName>
</protein>
<feature type="coiled-coil region" evidence="1">
    <location>
        <begin position="480"/>
        <end position="536"/>
    </location>
</feature>
<feature type="region of interest" description="Disordered" evidence="2">
    <location>
        <begin position="370"/>
        <end position="391"/>
    </location>
</feature>